<dbReference type="AlphaFoldDB" id="A0A7S3DMG6"/>
<accession>A0A7S3DMG6</accession>
<gene>
    <name evidence="1" type="ORF">APAL1065_LOCUS8040</name>
</gene>
<dbReference type="EMBL" id="HBHT01011983">
    <property type="protein sequence ID" value="CAD9956912.1"/>
    <property type="molecule type" value="Transcribed_RNA"/>
</dbReference>
<proteinExistence type="predicted"/>
<evidence type="ECO:0000313" key="1">
    <source>
        <dbReference type="EMBL" id="CAD9956912.1"/>
    </source>
</evidence>
<sequence>MYTMNHAILDLNNSNLNNIVLNMASLLRQNYLEGTDTDELGLLKVERETLEDKWPAPSSYYCAHHTLHPCWRLGYFTKFSYPKGNHLPPLILYGSPILTGMKGCLSQLGKPDWSHWDYIVDKNVPIIKFGDFLYHQTPQEIEFPYYIDLVNGRNGSMFQRCLPGDSNWNLFTLINGSMDIIKIQFPGDPSDIMVNVNGRDYSLNDLYLNFNIYQHIDGGAFLSYPGMRGQPIIVHCKHDMLTRVLDLEGYLRPLYISPECSISSLEQEVFKKIWYRETDLHLQLLTEIKKPPPNSQQPVLIRRHDYAVWQLSFGKWDTVLVNSTKPLMPSCNSYLETDYNNFQVYKGLIQISLKPGKSMLLTIMYGNFVLKHWVYAEISNDRGTSCIGLQIRVENWLKRCVEPFDKVTYTPNNPWTMWHQFKIIFEGNVMDESIEDVHEWLTNLKYNPTTDTLHVVDLYASFPIAFVHPSIFKCL</sequence>
<reference evidence="1" key="1">
    <citation type="submission" date="2021-01" db="EMBL/GenBank/DDBJ databases">
        <authorList>
            <person name="Corre E."/>
            <person name="Pelletier E."/>
            <person name="Niang G."/>
            <person name="Scheremetjew M."/>
            <person name="Finn R."/>
            <person name="Kale V."/>
            <person name="Holt S."/>
            <person name="Cochrane G."/>
            <person name="Meng A."/>
            <person name="Brown T."/>
            <person name="Cohen L."/>
        </authorList>
    </citation>
    <scope>NUCLEOTIDE SEQUENCE</scope>
    <source>
        <strain evidence="1">CCMP125</strain>
    </source>
</reference>
<name>A0A7S3DMG6_9STRA</name>
<organism evidence="1">
    <name type="scientific">Entomoneis paludosa</name>
    <dbReference type="NCBI Taxonomy" id="265537"/>
    <lineage>
        <taxon>Eukaryota</taxon>
        <taxon>Sar</taxon>
        <taxon>Stramenopiles</taxon>
        <taxon>Ochrophyta</taxon>
        <taxon>Bacillariophyta</taxon>
        <taxon>Bacillariophyceae</taxon>
        <taxon>Bacillariophycidae</taxon>
        <taxon>Entomoneidaceae</taxon>
        <taxon>Entomoneis</taxon>
    </lineage>
</organism>
<protein>
    <submittedName>
        <fullName evidence="1">Uncharacterized protein</fullName>
    </submittedName>
</protein>